<reference evidence="4 5" key="1">
    <citation type="submission" date="2018-03" db="EMBL/GenBank/DDBJ databases">
        <title>Genomic Encyclopedia of Archaeal and Bacterial Type Strains, Phase II (KMG-II): from individual species to whole genera.</title>
        <authorList>
            <person name="Goeker M."/>
        </authorList>
    </citation>
    <scope>NUCLEOTIDE SEQUENCE [LARGE SCALE GENOMIC DNA]</scope>
    <source>
        <strain evidence="4 5">DSM 100065</strain>
    </source>
</reference>
<dbReference type="SMART" id="SM00563">
    <property type="entry name" value="PlsC"/>
    <property type="match status" value="1"/>
</dbReference>
<dbReference type="InterPro" id="IPR002123">
    <property type="entry name" value="Plipid/glycerol_acylTrfase"/>
</dbReference>
<dbReference type="EMBL" id="PVUE01000010">
    <property type="protein sequence ID" value="PRZ41376.1"/>
    <property type="molecule type" value="Genomic_DNA"/>
</dbReference>
<accession>A0A2T0ZYE6</accession>
<keyword evidence="5" id="KW-1185">Reference proteome</keyword>
<name>A0A2T0ZYE6_9ACTN</name>
<sequence length="257" mass="28289">MFYWLMKRIVMGPLLRFFGRPVVEGAHNIPKTGGALIASNHLAVADSFYMPLMIRRRVTFPAKSEYFTSPGIKGALMKFFFTAAGQVPIVRGSGSAANAALNTCKELLADGNLVGIYPEGTRSPDGRMYRGKTGVARMAIAARVPVIPVAMIGTDKVNPIGSRMWRRGRVTVRFGKPIDFSRYYEMSNDRFVERSVTDEIMYELMELSGQEYVDVYAAKVKTVMDKSGKSAGQVVDDIRAAQAKSQASRAVPEQIAS</sequence>
<dbReference type="PANTHER" id="PTHR10434:SF11">
    <property type="entry name" value="1-ACYL-SN-GLYCEROL-3-PHOSPHATE ACYLTRANSFERASE"/>
    <property type="match status" value="1"/>
</dbReference>
<dbReference type="Proteomes" id="UP000237752">
    <property type="component" value="Unassembled WGS sequence"/>
</dbReference>
<evidence type="ECO:0000256" key="2">
    <source>
        <dbReference type="ARBA" id="ARBA00023315"/>
    </source>
</evidence>
<dbReference type="GO" id="GO:0003841">
    <property type="term" value="F:1-acylglycerol-3-phosphate O-acyltransferase activity"/>
    <property type="evidence" value="ECO:0007669"/>
    <property type="project" value="TreeGrafter"/>
</dbReference>
<protein>
    <submittedName>
        <fullName evidence="4">1-acyl-sn-glycerol-3-phosphate acyltransferase</fullName>
    </submittedName>
</protein>
<dbReference type="AlphaFoldDB" id="A0A2T0ZYE6"/>
<dbReference type="PANTHER" id="PTHR10434">
    <property type="entry name" value="1-ACYL-SN-GLYCEROL-3-PHOSPHATE ACYLTRANSFERASE"/>
    <property type="match status" value="1"/>
</dbReference>
<dbReference type="RefSeq" id="WP_106349452.1">
    <property type="nucleotide sequence ID" value="NZ_PVUE01000010.1"/>
</dbReference>
<dbReference type="GO" id="GO:0006654">
    <property type="term" value="P:phosphatidic acid biosynthetic process"/>
    <property type="evidence" value="ECO:0007669"/>
    <property type="project" value="TreeGrafter"/>
</dbReference>
<feature type="domain" description="Phospholipid/glycerol acyltransferase" evidence="3">
    <location>
        <begin position="35"/>
        <end position="154"/>
    </location>
</feature>
<dbReference type="Pfam" id="PF01553">
    <property type="entry name" value="Acyltransferase"/>
    <property type="match status" value="1"/>
</dbReference>
<evidence type="ECO:0000313" key="5">
    <source>
        <dbReference type="Proteomes" id="UP000237752"/>
    </source>
</evidence>
<keyword evidence="2 4" id="KW-0012">Acyltransferase</keyword>
<organism evidence="4 5">
    <name type="scientific">Antricoccus suffuscus</name>
    <dbReference type="NCBI Taxonomy" id="1629062"/>
    <lineage>
        <taxon>Bacteria</taxon>
        <taxon>Bacillati</taxon>
        <taxon>Actinomycetota</taxon>
        <taxon>Actinomycetes</taxon>
        <taxon>Geodermatophilales</taxon>
        <taxon>Antricoccaceae</taxon>
        <taxon>Antricoccus</taxon>
    </lineage>
</organism>
<dbReference type="OrthoDB" id="9806008at2"/>
<dbReference type="CDD" id="cd07989">
    <property type="entry name" value="LPLAT_AGPAT-like"/>
    <property type="match status" value="1"/>
</dbReference>
<proteinExistence type="predicted"/>
<evidence type="ECO:0000259" key="3">
    <source>
        <dbReference type="SMART" id="SM00563"/>
    </source>
</evidence>
<dbReference type="SUPFAM" id="SSF69593">
    <property type="entry name" value="Glycerol-3-phosphate (1)-acyltransferase"/>
    <property type="match status" value="1"/>
</dbReference>
<evidence type="ECO:0000313" key="4">
    <source>
        <dbReference type="EMBL" id="PRZ41376.1"/>
    </source>
</evidence>
<evidence type="ECO:0000256" key="1">
    <source>
        <dbReference type="ARBA" id="ARBA00022679"/>
    </source>
</evidence>
<dbReference type="GO" id="GO:0005886">
    <property type="term" value="C:plasma membrane"/>
    <property type="evidence" value="ECO:0007669"/>
    <property type="project" value="TreeGrafter"/>
</dbReference>
<gene>
    <name evidence="4" type="ORF">CLV47_110104</name>
</gene>
<keyword evidence="1 4" id="KW-0808">Transferase</keyword>
<comment type="caution">
    <text evidence="4">The sequence shown here is derived from an EMBL/GenBank/DDBJ whole genome shotgun (WGS) entry which is preliminary data.</text>
</comment>